<sequence length="408" mass="43434">MPSSSASRPRHTLRRVVMIILVVVAGVVAYRFFASNAETSESPKGMAGPPATAVSAITATQGDLPIRVSALGTVQPLASIAVRPRVEGELIEVNFTEGETVQQGQLLAQIDPRDYQAQLDQAKGQLAQDQAQLASAREDLTRFEQLSKTNYVSRQELEQQRQLVRQYEGTVASDQANVRSAQVQLDYTSITASITGVAGIRNVDPGNIVQLGDTDPIVTLTQLDPISVIFSLPSRYVNTVRAHLTAGDQPRVDVTGPDDETFSGELTSVDSNINSATGTIRLRATLDNPDGGLYPNAYVDVSLVSQILKDQVIIPEPAVQTGQDGNGIYNYVYVIGDDDTVSRRTVTLAANQGTQSAISEGLTPGERVVVDGVDSLREGAKVRVVSNALPGESSDEVSEAGGKDDSAS</sequence>
<evidence type="ECO:0000256" key="7">
    <source>
        <dbReference type="SAM" id="Coils"/>
    </source>
</evidence>
<accession>A0A856QLS6</accession>
<feature type="domain" description="Multidrug resistance protein MdtA-like barrel-sandwich hybrid" evidence="11">
    <location>
        <begin position="80"/>
        <end position="220"/>
    </location>
</feature>
<evidence type="ECO:0000313" key="15">
    <source>
        <dbReference type="Proteomes" id="UP000324285"/>
    </source>
</evidence>
<keyword evidence="6 9" id="KW-0472">Membrane</keyword>
<gene>
    <name evidence="14" type="ORF">E4T21_04610</name>
</gene>
<dbReference type="Gene3D" id="2.40.50.100">
    <property type="match status" value="1"/>
</dbReference>
<keyword evidence="15" id="KW-1185">Reference proteome</keyword>
<dbReference type="RefSeq" id="WP_187775112.1">
    <property type="nucleotide sequence ID" value="NZ_CP038437.2"/>
</dbReference>
<dbReference type="PANTHER" id="PTHR30469">
    <property type="entry name" value="MULTIDRUG RESISTANCE PROTEIN MDTA"/>
    <property type="match status" value="1"/>
</dbReference>
<dbReference type="Pfam" id="PF25917">
    <property type="entry name" value="BSH_RND"/>
    <property type="match status" value="1"/>
</dbReference>
<evidence type="ECO:0000256" key="1">
    <source>
        <dbReference type="ARBA" id="ARBA00004236"/>
    </source>
</evidence>
<dbReference type="GO" id="GO:1990281">
    <property type="term" value="C:efflux pump complex"/>
    <property type="evidence" value="ECO:0007669"/>
    <property type="project" value="TreeGrafter"/>
</dbReference>
<dbReference type="InterPro" id="IPR058627">
    <property type="entry name" value="MdtA-like_C"/>
</dbReference>
<evidence type="ECO:0000256" key="3">
    <source>
        <dbReference type="ARBA" id="ARBA00022448"/>
    </source>
</evidence>
<name>A0A856QLS6_9GAMM</name>
<dbReference type="InterPro" id="IPR058625">
    <property type="entry name" value="MdtA-like_BSH"/>
</dbReference>
<dbReference type="PANTHER" id="PTHR30469:SF36">
    <property type="entry name" value="BLL3903 PROTEIN"/>
    <property type="match status" value="1"/>
</dbReference>
<feature type="domain" description="Multidrug resistance protein MdtA-like alpha-helical hairpin" evidence="10">
    <location>
        <begin position="118"/>
        <end position="188"/>
    </location>
</feature>
<evidence type="ECO:0000259" key="12">
    <source>
        <dbReference type="Pfam" id="PF25944"/>
    </source>
</evidence>
<dbReference type="EMBL" id="CP038437">
    <property type="protein sequence ID" value="QEM80912.2"/>
    <property type="molecule type" value="Genomic_DNA"/>
</dbReference>
<feature type="domain" description="Multidrug resistance protein MdtA-like beta-barrel" evidence="12">
    <location>
        <begin position="225"/>
        <end position="303"/>
    </location>
</feature>
<organism evidence="14 15">
    <name type="scientific">Halomonas binhaiensis</name>
    <dbReference type="NCBI Taxonomy" id="2562282"/>
    <lineage>
        <taxon>Bacteria</taxon>
        <taxon>Pseudomonadati</taxon>
        <taxon>Pseudomonadota</taxon>
        <taxon>Gammaproteobacteria</taxon>
        <taxon>Oceanospirillales</taxon>
        <taxon>Halomonadaceae</taxon>
        <taxon>Halomonas</taxon>
    </lineage>
</organism>
<feature type="coiled-coil region" evidence="7">
    <location>
        <begin position="119"/>
        <end position="146"/>
    </location>
</feature>
<comment type="subcellular location">
    <subcellularLocation>
        <location evidence="1">Cell membrane</location>
    </subcellularLocation>
</comment>
<feature type="region of interest" description="Disordered" evidence="8">
    <location>
        <begin position="387"/>
        <end position="408"/>
    </location>
</feature>
<keyword evidence="5" id="KW-0997">Cell inner membrane</keyword>
<dbReference type="Gene3D" id="2.40.30.170">
    <property type="match status" value="1"/>
</dbReference>
<dbReference type="KEGG" id="hbh:E4T21_04610"/>
<keyword evidence="4" id="KW-1003">Cell membrane</keyword>
<evidence type="ECO:0000256" key="2">
    <source>
        <dbReference type="ARBA" id="ARBA00009477"/>
    </source>
</evidence>
<evidence type="ECO:0000259" key="11">
    <source>
        <dbReference type="Pfam" id="PF25917"/>
    </source>
</evidence>
<dbReference type="GO" id="GO:0015562">
    <property type="term" value="F:efflux transmembrane transporter activity"/>
    <property type="evidence" value="ECO:0007669"/>
    <property type="project" value="TreeGrafter"/>
</dbReference>
<keyword evidence="9" id="KW-1133">Transmembrane helix</keyword>
<protein>
    <submittedName>
        <fullName evidence="14">Efflux RND transporter periplasmic adaptor subunit</fullName>
    </submittedName>
</protein>
<feature type="domain" description="Multidrug resistance protein MdtA-like C-terminal permuted SH3" evidence="13">
    <location>
        <begin position="312"/>
        <end position="374"/>
    </location>
</feature>
<dbReference type="InterPro" id="IPR058626">
    <property type="entry name" value="MdtA-like_b-barrel"/>
</dbReference>
<dbReference type="Pfam" id="PF25876">
    <property type="entry name" value="HH_MFP_RND"/>
    <property type="match status" value="1"/>
</dbReference>
<evidence type="ECO:0000259" key="13">
    <source>
        <dbReference type="Pfam" id="PF25967"/>
    </source>
</evidence>
<dbReference type="InterPro" id="IPR006143">
    <property type="entry name" value="RND_pump_MFP"/>
</dbReference>
<dbReference type="AlphaFoldDB" id="A0A856QLS6"/>
<evidence type="ECO:0000256" key="9">
    <source>
        <dbReference type="SAM" id="Phobius"/>
    </source>
</evidence>
<evidence type="ECO:0000256" key="6">
    <source>
        <dbReference type="ARBA" id="ARBA00023136"/>
    </source>
</evidence>
<dbReference type="Proteomes" id="UP000324285">
    <property type="component" value="Chromosome"/>
</dbReference>
<reference evidence="14" key="1">
    <citation type="submission" date="2021-02" db="EMBL/GenBank/DDBJ databases">
        <title>Strain Y2R2, a novel species of the genus Halomonas.</title>
        <authorList>
            <person name="Huang H."/>
        </authorList>
    </citation>
    <scope>NUCLEOTIDE SEQUENCE</scope>
    <source>
        <strain evidence="14">Y2R2</strain>
    </source>
</reference>
<evidence type="ECO:0000256" key="5">
    <source>
        <dbReference type="ARBA" id="ARBA00022519"/>
    </source>
</evidence>
<proteinExistence type="inferred from homology"/>
<dbReference type="Pfam" id="PF25967">
    <property type="entry name" value="RND-MFP_C"/>
    <property type="match status" value="1"/>
</dbReference>
<dbReference type="Gene3D" id="2.40.420.20">
    <property type="match status" value="1"/>
</dbReference>
<dbReference type="Pfam" id="PF25944">
    <property type="entry name" value="Beta-barrel_RND"/>
    <property type="match status" value="1"/>
</dbReference>
<keyword evidence="3" id="KW-0813">Transport</keyword>
<evidence type="ECO:0000313" key="14">
    <source>
        <dbReference type="EMBL" id="QEM80912.2"/>
    </source>
</evidence>
<evidence type="ECO:0000259" key="10">
    <source>
        <dbReference type="Pfam" id="PF25876"/>
    </source>
</evidence>
<dbReference type="NCBIfam" id="TIGR01730">
    <property type="entry name" value="RND_mfp"/>
    <property type="match status" value="1"/>
</dbReference>
<keyword evidence="9" id="KW-0812">Transmembrane</keyword>
<keyword evidence="7" id="KW-0175">Coiled coil</keyword>
<comment type="similarity">
    <text evidence="2">Belongs to the membrane fusion protein (MFP) (TC 8.A.1) family.</text>
</comment>
<dbReference type="SUPFAM" id="SSF111369">
    <property type="entry name" value="HlyD-like secretion proteins"/>
    <property type="match status" value="1"/>
</dbReference>
<evidence type="ECO:0000256" key="8">
    <source>
        <dbReference type="SAM" id="MobiDB-lite"/>
    </source>
</evidence>
<dbReference type="InterPro" id="IPR058624">
    <property type="entry name" value="MdtA-like_HH"/>
</dbReference>
<feature type="transmembrane region" description="Helical" evidence="9">
    <location>
        <begin position="12"/>
        <end position="33"/>
    </location>
</feature>
<evidence type="ECO:0000256" key="4">
    <source>
        <dbReference type="ARBA" id="ARBA00022475"/>
    </source>
</evidence>
<dbReference type="Gene3D" id="1.10.287.470">
    <property type="entry name" value="Helix hairpin bin"/>
    <property type="match status" value="1"/>
</dbReference>